<organism evidence="1 2">
    <name type="scientific">Cupriavidus respiraculi</name>
    <dbReference type="NCBI Taxonomy" id="195930"/>
    <lineage>
        <taxon>Bacteria</taxon>
        <taxon>Pseudomonadati</taxon>
        <taxon>Pseudomonadota</taxon>
        <taxon>Betaproteobacteria</taxon>
        <taxon>Burkholderiales</taxon>
        <taxon>Burkholderiaceae</taxon>
        <taxon>Cupriavidus</taxon>
    </lineage>
</organism>
<gene>
    <name evidence="1" type="ORF">LMG21510_05041</name>
</gene>
<accession>A0ABM8XUZ2</accession>
<name>A0ABM8XUZ2_9BURK</name>
<proteinExistence type="predicted"/>
<evidence type="ECO:0000313" key="1">
    <source>
        <dbReference type="EMBL" id="CAG9184213.1"/>
    </source>
</evidence>
<dbReference type="EMBL" id="CAJZAH010000011">
    <property type="protein sequence ID" value="CAG9184213.1"/>
    <property type="molecule type" value="Genomic_DNA"/>
</dbReference>
<reference evidence="1 2" key="1">
    <citation type="submission" date="2021-08" db="EMBL/GenBank/DDBJ databases">
        <authorList>
            <person name="Peeters C."/>
        </authorList>
    </citation>
    <scope>NUCLEOTIDE SEQUENCE [LARGE SCALE GENOMIC DNA]</scope>
    <source>
        <strain evidence="1 2">LMG 21510</strain>
    </source>
</reference>
<protein>
    <submittedName>
        <fullName evidence="1">Uncharacterized protein</fullName>
    </submittedName>
</protein>
<evidence type="ECO:0000313" key="2">
    <source>
        <dbReference type="Proteomes" id="UP000721236"/>
    </source>
</evidence>
<dbReference type="Proteomes" id="UP000721236">
    <property type="component" value="Unassembled WGS sequence"/>
</dbReference>
<comment type="caution">
    <text evidence="1">The sequence shown here is derived from an EMBL/GenBank/DDBJ whole genome shotgun (WGS) entry which is preliminary data.</text>
</comment>
<dbReference type="RefSeq" id="WP_224044573.1">
    <property type="nucleotide sequence ID" value="NZ_CAJZAH010000011.1"/>
</dbReference>
<sequence>MTRVDLLPGAAIAAPVGRVRVKALLRPRKPLTGRELTSLFGRIQQRILKGGEPFGVFVIKHGRGRVFRLLSVRDPNYKVQLRVDRAQQHMIATYDGNADLGDVWDDLCSFDQVRAGA</sequence>
<keyword evidence="2" id="KW-1185">Reference proteome</keyword>